<feature type="transmembrane region" description="Helical" evidence="1">
    <location>
        <begin position="25"/>
        <end position="45"/>
    </location>
</feature>
<accession>X1NA98</accession>
<gene>
    <name evidence="2" type="ORF">S06H3_18528</name>
</gene>
<name>X1NA98_9ZZZZ</name>
<sequence>FIYALSSAGEALDAHNDYLRFLVEYGVFGLIAIIWVITILFREAFELFKKSSSSFHQMIALSFIAALTTHTVMAAISNLSFRPGVSWYLLLSPNFLSFVIG</sequence>
<comment type="caution">
    <text evidence="2">The sequence shown here is derived from an EMBL/GenBank/DDBJ whole genome shotgun (WGS) entry which is preliminary data.</text>
</comment>
<protein>
    <recommendedName>
        <fullName evidence="3">Ferric oxidoreductase domain-containing protein</fullName>
    </recommendedName>
</protein>
<evidence type="ECO:0000313" key="2">
    <source>
        <dbReference type="EMBL" id="GAI15564.1"/>
    </source>
</evidence>
<reference evidence="2" key="1">
    <citation type="journal article" date="2014" name="Front. Microbiol.">
        <title>High frequency of phylogenetically diverse reductive dehalogenase-homologous genes in deep subseafloor sedimentary metagenomes.</title>
        <authorList>
            <person name="Kawai M."/>
            <person name="Futagami T."/>
            <person name="Toyoda A."/>
            <person name="Takaki Y."/>
            <person name="Nishi S."/>
            <person name="Hori S."/>
            <person name="Arai W."/>
            <person name="Tsubouchi T."/>
            <person name="Morono Y."/>
            <person name="Uchiyama I."/>
            <person name="Ito T."/>
            <person name="Fujiyama A."/>
            <person name="Inagaki F."/>
            <person name="Takami H."/>
        </authorList>
    </citation>
    <scope>NUCLEOTIDE SEQUENCE</scope>
    <source>
        <strain evidence="2">Expedition CK06-06</strain>
    </source>
</reference>
<organism evidence="2">
    <name type="scientific">marine sediment metagenome</name>
    <dbReference type="NCBI Taxonomy" id="412755"/>
    <lineage>
        <taxon>unclassified sequences</taxon>
        <taxon>metagenomes</taxon>
        <taxon>ecological metagenomes</taxon>
    </lineage>
</organism>
<evidence type="ECO:0000256" key="1">
    <source>
        <dbReference type="SAM" id="Phobius"/>
    </source>
</evidence>
<evidence type="ECO:0008006" key="3">
    <source>
        <dbReference type="Google" id="ProtNLM"/>
    </source>
</evidence>
<dbReference type="AlphaFoldDB" id="X1NA98"/>
<feature type="non-terminal residue" evidence="2">
    <location>
        <position position="1"/>
    </location>
</feature>
<keyword evidence="1" id="KW-1133">Transmembrane helix</keyword>
<proteinExistence type="predicted"/>
<keyword evidence="1" id="KW-0812">Transmembrane</keyword>
<feature type="transmembrane region" description="Helical" evidence="1">
    <location>
        <begin position="57"/>
        <end position="81"/>
    </location>
</feature>
<dbReference type="EMBL" id="BARV01009382">
    <property type="protein sequence ID" value="GAI15564.1"/>
    <property type="molecule type" value="Genomic_DNA"/>
</dbReference>
<keyword evidence="1" id="KW-0472">Membrane</keyword>